<organism evidence="1 2">
    <name type="scientific">Parabacteroides distasonis CL09T03C24</name>
    <dbReference type="NCBI Taxonomy" id="999417"/>
    <lineage>
        <taxon>Bacteria</taxon>
        <taxon>Pseudomonadati</taxon>
        <taxon>Bacteroidota</taxon>
        <taxon>Bacteroidia</taxon>
        <taxon>Bacteroidales</taxon>
        <taxon>Tannerellaceae</taxon>
        <taxon>Parabacteroides</taxon>
    </lineage>
</organism>
<proteinExistence type="predicted"/>
<dbReference type="Proteomes" id="UP000006262">
    <property type="component" value="Unassembled WGS sequence"/>
</dbReference>
<comment type="caution">
    <text evidence="1">The sequence shown here is derived from an EMBL/GenBank/DDBJ whole genome shotgun (WGS) entry which is preliminary data.</text>
</comment>
<name>A0AAD2TMA7_PARDI</name>
<dbReference type="EMBL" id="AGZN01000035">
    <property type="protein sequence ID" value="EKN22360.1"/>
    <property type="molecule type" value="Genomic_DNA"/>
</dbReference>
<accession>A0AAD2TMA7</accession>
<gene>
    <name evidence="1" type="ORF">HMPREF1059_03332</name>
</gene>
<dbReference type="AlphaFoldDB" id="A0AAD2TMA7"/>
<sequence length="208" mass="23067">GVVKITAQSVDGGYTAVCEVTITEVVIPEIDFNGPDAVLTFPKVEEATSYEVRVYRNEDSGHKRIATYVIDAEGNIITELRAVSLQGSSGEILVPLKNLDIDGVYTIEIQVLNGLDIIDTYTVETISNPVSNEYLSVSGSRVIYQNGTLSLEHLDGYHFYLMTMEGKILRTFIARVPHELYPISLPSGNYLLTGEKDGDRKVFKFRIN</sequence>
<reference evidence="1 2" key="1">
    <citation type="submission" date="2012-02" db="EMBL/GenBank/DDBJ databases">
        <title>The Genome Sequence of Parabacteroides distasonis CL09T03C24.</title>
        <authorList>
            <consortium name="The Broad Institute Genome Sequencing Platform"/>
            <person name="Earl A."/>
            <person name="Ward D."/>
            <person name="Feldgarden M."/>
            <person name="Gevers D."/>
            <person name="Zitomersky N.L."/>
            <person name="Coyne M.J."/>
            <person name="Comstock L.E."/>
            <person name="Young S.K."/>
            <person name="Zeng Q."/>
            <person name="Gargeya S."/>
            <person name="Fitzgerald M."/>
            <person name="Haas B."/>
            <person name="Abouelleil A."/>
            <person name="Alvarado L."/>
            <person name="Arachchi H.M."/>
            <person name="Berlin A."/>
            <person name="Chapman S.B."/>
            <person name="Gearin G."/>
            <person name="Goldberg J."/>
            <person name="Griggs A."/>
            <person name="Gujja S."/>
            <person name="Hansen M."/>
            <person name="Heiman D."/>
            <person name="Howarth C."/>
            <person name="Larimer J."/>
            <person name="Lui A."/>
            <person name="MacDonald P.J.P."/>
            <person name="McCowen C."/>
            <person name="Montmayeur A."/>
            <person name="Murphy C."/>
            <person name="Neiman D."/>
            <person name="Pearson M."/>
            <person name="Priest M."/>
            <person name="Roberts A."/>
            <person name="Saif S."/>
            <person name="Shea T."/>
            <person name="Sisk P."/>
            <person name="Stolte C."/>
            <person name="Sykes S."/>
            <person name="Wortman J."/>
            <person name="Nusbaum C."/>
            <person name="Birren B."/>
        </authorList>
    </citation>
    <scope>NUCLEOTIDE SEQUENCE [LARGE SCALE GENOMIC DNA]</scope>
    <source>
        <strain evidence="1 2">CL09T03C24</strain>
    </source>
</reference>
<evidence type="ECO:0000313" key="2">
    <source>
        <dbReference type="Proteomes" id="UP000006262"/>
    </source>
</evidence>
<protein>
    <submittedName>
        <fullName evidence="1">Uncharacterized protein</fullName>
    </submittedName>
</protein>
<evidence type="ECO:0000313" key="1">
    <source>
        <dbReference type="EMBL" id="EKN22360.1"/>
    </source>
</evidence>
<feature type="non-terminal residue" evidence="1">
    <location>
        <position position="1"/>
    </location>
</feature>